<reference evidence="1 2" key="1">
    <citation type="submission" date="2020-01" db="EMBL/GenBank/DDBJ databases">
        <title>Complete genome sequence of Chitinophaga sp. H33E-04 isolated from quinoa roots.</title>
        <authorList>
            <person name="Weon H.-Y."/>
            <person name="Lee S.A."/>
        </authorList>
    </citation>
    <scope>NUCLEOTIDE SEQUENCE [LARGE SCALE GENOMIC DNA]</scope>
    <source>
        <strain evidence="1 2">H33E-04</strain>
    </source>
</reference>
<proteinExistence type="predicted"/>
<evidence type="ECO:0000313" key="2">
    <source>
        <dbReference type="Proteomes" id="UP000476411"/>
    </source>
</evidence>
<accession>A0A6B9ZDH6</accession>
<sequence>MTYELTITRSEERGTDYDATHPGYITLEQWNACAAGDAELDLINHDPFINQPAPGFCHWLSYPGNPERAMQPWFAYHNGTVRTKADPPVMRKTLQIAAALDAFVVGEEGERFTEEMIDEIEQFMQLALAQDKPRK</sequence>
<dbReference type="EMBL" id="CP048113">
    <property type="protein sequence ID" value="QHS59374.1"/>
    <property type="molecule type" value="Genomic_DNA"/>
</dbReference>
<keyword evidence="2" id="KW-1185">Reference proteome</keyword>
<organism evidence="1 2">
    <name type="scientific">Chitinophaga agri</name>
    <dbReference type="NCBI Taxonomy" id="2703787"/>
    <lineage>
        <taxon>Bacteria</taxon>
        <taxon>Pseudomonadati</taxon>
        <taxon>Bacteroidota</taxon>
        <taxon>Chitinophagia</taxon>
        <taxon>Chitinophagales</taxon>
        <taxon>Chitinophagaceae</taxon>
        <taxon>Chitinophaga</taxon>
    </lineage>
</organism>
<name>A0A6B9ZDH6_9BACT</name>
<gene>
    <name evidence="1" type="ORF">GWR21_07175</name>
</gene>
<protein>
    <submittedName>
        <fullName evidence="1">Uncharacterized protein</fullName>
    </submittedName>
</protein>
<dbReference type="RefSeq" id="WP_162331071.1">
    <property type="nucleotide sequence ID" value="NZ_CP048113.1"/>
</dbReference>
<dbReference type="KEGG" id="chih:GWR21_07175"/>
<dbReference type="Proteomes" id="UP000476411">
    <property type="component" value="Chromosome"/>
</dbReference>
<dbReference type="AlphaFoldDB" id="A0A6B9ZDH6"/>
<evidence type="ECO:0000313" key="1">
    <source>
        <dbReference type="EMBL" id="QHS59374.1"/>
    </source>
</evidence>